<accession>A0AAJ8JSF6</accession>
<proteinExistence type="predicted"/>
<dbReference type="KEGG" id="cdep:91087031"/>
<dbReference type="Gene3D" id="3.40.630.30">
    <property type="match status" value="1"/>
</dbReference>
<dbReference type="SUPFAM" id="SSF55729">
    <property type="entry name" value="Acyl-CoA N-acyltransferases (Nat)"/>
    <property type="match status" value="1"/>
</dbReference>
<reference evidence="2" key="1">
    <citation type="submission" date="2016-06" db="EMBL/GenBank/DDBJ databases">
        <authorList>
            <person name="Cuomo C."/>
            <person name="Litvintseva A."/>
            <person name="Heitman J."/>
            <person name="Chen Y."/>
            <person name="Sun S."/>
            <person name="Springer D."/>
            <person name="Dromer F."/>
            <person name="Young S."/>
            <person name="Zeng Q."/>
            <person name="Chapman S."/>
            <person name="Gujja S."/>
            <person name="Saif S."/>
            <person name="Birren B."/>
        </authorList>
    </citation>
    <scope>NUCLEOTIDE SEQUENCE</scope>
    <source>
        <strain evidence="2">CBS 7841</strain>
    </source>
</reference>
<organism evidence="2 3">
    <name type="scientific">Cryptococcus depauperatus CBS 7841</name>
    <dbReference type="NCBI Taxonomy" id="1295531"/>
    <lineage>
        <taxon>Eukaryota</taxon>
        <taxon>Fungi</taxon>
        <taxon>Dikarya</taxon>
        <taxon>Basidiomycota</taxon>
        <taxon>Agaricomycotina</taxon>
        <taxon>Tremellomycetes</taxon>
        <taxon>Tremellales</taxon>
        <taxon>Cryptococcaceae</taxon>
        <taxon>Cryptococcus</taxon>
    </lineage>
</organism>
<dbReference type="AlphaFoldDB" id="A0AAJ8JSF6"/>
<feature type="domain" description="N-acetyltransferase" evidence="1">
    <location>
        <begin position="61"/>
        <end position="209"/>
    </location>
</feature>
<dbReference type="InterPro" id="IPR016181">
    <property type="entry name" value="Acyl_CoA_acyltransferase"/>
</dbReference>
<protein>
    <recommendedName>
        <fullName evidence="1">N-acetyltransferase domain-containing protein</fullName>
    </recommendedName>
</protein>
<evidence type="ECO:0000259" key="1">
    <source>
        <dbReference type="PROSITE" id="PS51186"/>
    </source>
</evidence>
<dbReference type="Pfam" id="PF13302">
    <property type="entry name" value="Acetyltransf_3"/>
    <property type="match status" value="1"/>
</dbReference>
<dbReference type="PANTHER" id="PTHR43792:SF16">
    <property type="entry name" value="N-ACETYLTRANSFERASE DOMAIN-CONTAINING PROTEIN"/>
    <property type="match status" value="1"/>
</dbReference>
<keyword evidence="3" id="KW-1185">Reference proteome</keyword>
<reference evidence="2" key="3">
    <citation type="submission" date="2024-01" db="EMBL/GenBank/DDBJ databases">
        <authorList>
            <person name="Coelho M.A."/>
            <person name="David-Palma M."/>
            <person name="Shea T."/>
            <person name="Sun S."/>
            <person name="Cuomo C.A."/>
            <person name="Heitman J."/>
        </authorList>
    </citation>
    <scope>NUCLEOTIDE SEQUENCE</scope>
    <source>
        <strain evidence="2">CBS 7841</strain>
    </source>
</reference>
<dbReference type="GO" id="GO:0016747">
    <property type="term" value="F:acyltransferase activity, transferring groups other than amino-acyl groups"/>
    <property type="evidence" value="ECO:0007669"/>
    <property type="project" value="InterPro"/>
</dbReference>
<dbReference type="InterPro" id="IPR051531">
    <property type="entry name" value="N-acetyltransferase"/>
</dbReference>
<dbReference type="PANTHER" id="PTHR43792">
    <property type="entry name" value="GNAT FAMILY, PUTATIVE (AFU_ORTHOLOGUE AFUA_3G00765)-RELATED-RELATED"/>
    <property type="match status" value="1"/>
</dbReference>
<gene>
    <name evidence="2" type="ORF">L203_102820</name>
</gene>
<dbReference type="Proteomes" id="UP000094043">
    <property type="component" value="Chromosome 3"/>
</dbReference>
<dbReference type="GeneID" id="91087031"/>
<evidence type="ECO:0000313" key="3">
    <source>
        <dbReference type="Proteomes" id="UP000094043"/>
    </source>
</evidence>
<dbReference type="EMBL" id="CP143786">
    <property type="protein sequence ID" value="WVN87637.1"/>
    <property type="molecule type" value="Genomic_DNA"/>
</dbReference>
<dbReference type="CDD" id="cd04301">
    <property type="entry name" value="NAT_SF"/>
    <property type="match status" value="1"/>
</dbReference>
<evidence type="ECO:0000313" key="2">
    <source>
        <dbReference type="EMBL" id="WVN87637.1"/>
    </source>
</evidence>
<sequence length="210" mass="23654">MTPAPVRIDGTESYIPLLNFPEIRLTPWKEDDVDDMVKLYNTPAIGKWACRRPYPYKKEHTDFIISTLPSLDASIDIIKSSLPHPPSSPSQMQSIRCFPFSALRVISTGKVIGSVIVGPGEKEEGVWEIGYDLLPSYWGKGIGKCMILSTLEFLRWLGIKRVVAFYQPENIASGAVLSRLGFTKYVEKELEWPEEKGGDKRLVYGMTIDL</sequence>
<dbReference type="PROSITE" id="PS51186">
    <property type="entry name" value="GNAT"/>
    <property type="match status" value="1"/>
</dbReference>
<dbReference type="InterPro" id="IPR000182">
    <property type="entry name" value="GNAT_dom"/>
</dbReference>
<reference evidence="2" key="2">
    <citation type="journal article" date="2022" name="Elife">
        <title>Obligate sexual reproduction of a homothallic fungus closely related to the Cryptococcus pathogenic species complex.</title>
        <authorList>
            <person name="Passer A.R."/>
            <person name="Clancey S.A."/>
            <person name="Shea T."/>
            <person name="David-Palma M."/>
            <person name="Averette A.F."/>
            <person name="Boekhout T."/>
            <person name="Porcel B.M."/>
            <person name="Nowrousian M."/>
            <person name="Cuomo C.A."/>
            <person name="Sun S."/>
            <person name="Heitman J."/>
            <person name="Coelho M.A."/>
        </authorList>
    </citation>
    <scope>NUCLEOTIDE SEQUENCE</scope>
    <source>
        <strain evidence="2">CBS 7841</strain>
    </source>
</reference>
<dbReference type="RefSeq" id="XP_066068337.1">
    <property type="nucleotide sequence ID" value="XM_066212240.1"/>
</dbReference>
<name>A0AAJ8JSF6_9TREE</name>